<dbReference type="GO" id="GO:0005524">
    <property type="term" value="F:ATP binding"/>
    <property type="evidence" value="ECO:0007669"/>
    <property type="project" value="InterPro"/>
</dbReference>
<dbReference type="EMBL" id="GG739246">
    <property type="protein sequence ID" value="EFC35430.1"/>
    <property type="molecule type" value="Genomic_DNA"/>
</dbReference>
<dbReference type="GeneID" id="8861121"/>
<protein>
    <submittedName>
        <fullName evidence="2">Predicted protein</fullName>
    </submittedName>
</protein>
<reference evidence="2 3" key="1">
    <citation type="journal article" date="2010" name="Cell">
        <title>The genome of Naegleria gruberi illuminates early eukaryotic versatility.</title>
        <authorList>
            <person name="Fritz-Laylin L.K."/>
            <person name="Prochnik S.E."/>
            <person name="Ginger M.L."/>
            <person name="Dacks J.B."/>
            <person name="Carpenter M.L."/>
            <person name="Field M.C."/>
            <person name="Kuo A."/>
            <person name="Paredez A."/>
            <person name="Chapman J."/>
            <person name="Pham J."/>
            <person name="Shu S."/>
            <person name="Neupane R."/>
            <person name="Cipriano M."/>
            <person name="Mancuso J."/>
            <person name="Tu H."/>
            <person name="Salamov A."/>
            <person name="Lindquist E."/>
            <person name="Shapiro H."/>
            <person name="Lucas S."/>
            <person name="Grigoriev I.V."/>
            <person name="Cande W.Z."/>
            <person name="Fulton C."/>
            <person name="Rokhsar D.S."/>
            <person name="Dawson S.C."/>
        </authorList>
    </citation>
    <scope>NUCLEOTIDE SEQUENCE [LARGE SCALE GENOMIC DNA]</scope>
    <source>
        <strain evidence="2 3">NEG-M</strain>
    </source>
</reference>
<dbReference type="eggNOG" id="KOG0192">
    <property type="taxonomic scope" value="Eukaryota"/>
</dbReference>
<dbReference type="KEGG" id="ngr:NAEGRDRAFT_76915"/>
<accession>D2W672</accession>
<evidence type="ECO:0000259" key="1">
    <source>
        <dbReference type="PROSITE" id="PS50011"/>
    </source>
</evidence>
<dbReference type="InParanoid" id="D2W672"/>
<dbReference type="PANTHER" id="PTHR23257">
    <property type="entry name" value="SERINE-THREONINE PROTEIN KINASE"/>
    <property type="match status" value="1"/>
</dbReference>
<dbReference type="PROSITE" id="PS50011">
    <property type="entry name" value="PROTEIN_KINASE_DOM"/>
    <property type="match status" value="1"/>
</dbReference>
<name>D2W672_NAEGR</name>
<proteinExistence type="predicted"/>
<dbReference type="AlphaFoldDB" id="D2W672"/>
<keyword evidence="3" id="KW-1185">Reference proteome</keyword>
<feature type="domain" description="Protein kinase" evidence="1">
    <location>
        <begin position="1"/>
        <end position="203"/>
    </location>
</feature>
<dbReference type="Pfam" id="PF00069">
    <property type="entry name" value="Pkinase"/>
    <property type="match status" value="1"/>
</dbReference>
<dbReference type="Proteomes" id="UP000006671">
    <property type="component" value="Unassembled WGS sequence"/>
</dbReference>
<dbReference type="InterPro" id="IPR011009">
    <property type="entry name" value="Kinase-like_dom_sf"/>
</dbReference>
<dbReference type="GO" id="GO:0004672">
    <property type="term" value="F:protein kinase activity"/>
    <property type="evidence" value="ECO:0007669"/>
    <property type="project" value="InterPro"/>
</dbReference>
<dbReference type="RefSeq" id="XP_002668174.1">
    <property type="nucleotide sequence ID" value="XM_002668128.1"/>
</dbReference>
<dbReference type="GO" id="GO:0005737">
    <property type="term" value="C:cytoplasm"/>
    <property type="evidence" value="ECO:0007669"/>
    <property type="project" value="TreeGrafter"/>
</dbReference>
<dbReference type="OrthoDB" id="339325at2759"/>
<sequence>MIRDLKPGNILLSNDLTPKVCDFGLSKLSNDNSKTTKTGQVGSLLYMAPEVLLGKNYNEKSDVYSFAIIMWQLIFDENCIFQYNYGTNQKYSTIMPTQEGETFAHIANQNSLLLVPKLISEGLRLPLPKLPLNPQSQIMKMWIREYFIKDDLNQAKRLSIIRQEDPFEKHLTVLDALFSMVQCSWCEDFYQRPSFSKLAEQLLETRSI</sequence>
<dbReference type="VEuPathDB" id="AmoebaDB:NAEGRDRAFT_76915"/>
<gene>
    <name evidence="2" type="ORF">NAEGRDRAFT_76915</name>
</gene>
<evidence type="ECO:0000313" key="3">
    <source>
        <dbReference type="Proteomes" id="UP000006671"/>
    </source>
</evidence>
<dbReference type="SUPFAM" id="SSF56112">
    <property type="entry name" value="Protein kinase-like (PK-like)"/>
    <property type="match status" value="1"/>
</dbReference>
<dbReference type="InterPro" id="IPR050167">
    <property type="entry name" value="Ser_Thr_protein_kinase"/>
</dbReference>
<dbReference type="Gene3D" id="1.10.510.10">
    <property type="entry name" value="Transferase(Phosphotransferase) domain 1"/>
    <property type="match status" value="1"/>
</dbReference>
<dbReference type="SMART" id="SM00220">
    <property type="entry name" value="S_TKc"/>
    <property type="match status" value="1"/>
</dbReference>
<dbReference type="InterPro" id="IPR000719">
    <property type="entry name" value="Prot_kinase_dom"/>
</dbReference>
<dbReference type="GO" id="GO:0007165">
    <property type="term" value="P:signal transduction"/>
    <property type="evidence" value="ECO:0007669"/>
    <property type="project" value="TreeGrafter"/>
</dbReference>
<evidence type="ECO:0000313" key="2">
    <source>
        <dbReference type="EMBL" id="EFC35430.1"/>
    </source>
</evidence>
<dbReference type="STRING" id="5762.D2W672"/>
<organism evidence="3">
    <name type="scientific">Naegleria gruberi</name>
    <name type="common">Amoeba</name>
    <dbReference type="NCBI Taxonomy" id="5762"/>
    <lineage>
        <taxon>Eukaryota</taxon>
        <taxon>Discoba</taxon>
        <taxon>Heterolobosea</taxon>
        <taxon>Tetramitia</taxon>
        <taxon>Eutetramitia</taxon>
        <taxon>Vahlkampfiidae</taxon>
        <taxon>Naegleria</taxon>
    </lineage>
</organism>